<dbReference type="AlphaFoldDB" id="C7NIJ8"/>
<dbReference type="InterPro" id="IPR029062">
    <property type="entry name" value="Class_I_gatase-like"/>
</dbReference>
<keyword evidence="3" id="KW-0378">Hydrolase</keyword>
<evidence type="ECO:0000256" key="4">
    <source>
        <dbReference type="ARBA" id="ARBA00022825"/>
    </source>
</evidence>
<dbReference type="STRING" id="478801.Ksed_00740"/>
<dbReference type="Pfam" id="PF03575">
    <property type="entry name" value="Peptidase_S51"/>
    <property type="match status" value="1"/>
</dbReference>
<dbReference type="InterPro" id="IPR005320">
    <property type="entry name" value="Peptidase_S51"/>
</dbReference>
<dbReference type="Gene3D" id="3.40.50.880">
    <property type="match status" value="1"/>
</dbReference>
<dbReference type="GO" id="GO:0008236">
    <property type="term" value="F:serine-type peptidase activity"/>
    <property type="evidence" value="ECO:0007669"/>
    <property type="project" value="UniProtKB-KW"/>
</dbReference>
<organism evidence="5 6">
    <name type="scientific">Kytococcus sedentarius (strain ATCC 14392 / DSM 20547 / JCM 11482 / CCUG 33030 / NBRC 15357 / NCTC 11040 / CCM 314 / 541)</name>
    <name type="common">Micrococcus sedentarius</name>
    <dbReference type="NCBI Taxonomy" id="478801"/>
    <lineage>
        <taxon>Bacteria</taxon>
        <taxon>Bacillati</taxon>
        <taxon>Actinomycetota</taxon>
        <taxon>Actinomycetes</taxon>
        <taxon>Micrococcales</taxon>
        <taxon>Kytococcaceae</taxon>
        <taxon>Kytococcus</taxon>
    </lineage>
</organism>
<gene>
    <name evidence="5" type="ordered locus">Ksed_00740</name>
</gene>
<dbReference type="SUPFAM" id="SSF52317">
    <property type="entry name" value="Class I glutamine amidotransferase-like"/>
    <property type="match status" value="1"/>
</dbReference>
<dbReference type="eggNOG" id="COG3340">
    <property type="taxonomic scope" value="Bacteria"/>
</dbReference>
<dbReference type="PANTHER" id="PTHR20842:SF0">
    <property type="entry name" value="ALPHA-ASPARTYL DIPEPTIDASE"/>
    <property type="match status" value="1"/>
</dbReference>
<dbReference type="CDD" id="cd03146">
    <property type="entry name" value="GAT1_Peptidase_E"/>
    <property type="match status" value="1"/>
</dbReference>
<dbReference type="Proteomes" id="UP000006666">
    <property type="component" value="Chromosome"/>
</dbReference>
<evidence type="ECO:0000256" key="2">
    <source>
        <dbReference type="ARBA" id="ARBA00022670"/>
    </source>
</evidence>
<dbReference type="HOGENOM" id="CLU_067063_0_0_11"/>
<dbReference type="PANTHER" id="PTHR20842">
    <property type="entry name" value="PROTEASE S51 ALPHA-ASPARTYL DIPEPTIDASE"/>
    <property type="match status" value="1"/>
</dbReference>
<evidence type="ECO:0000313" key="6">
    <source>
        <dbReference type="Proteomes" id="UP000006666"/>
    </source>
</evidence>
<reference evidence="5 6" key="1">
    <citation type="journal article" date="2009" name="Stand. Genomic Sci.">
        <title>Complete genome sequence of Kytococcus sedentarius type strain (541).</title>
        <authorList>
            <person name="Sims D."/>
            <person name="Brettin T."/>
            <person name="Detter J.C."/>
            <person name="Han C."/>
            <person name="Lapidus A."/>
            <person name="Copeland A."/>
            <person name="Glavina Del Rio T."/>
            <person name="Nolan M."/>
            <person name="Chen F."/>
            <person name="Lucas S."/>
            <person name="Tice H."/>
            <person name="Cheng J.F."/>
            <person name="Bruce D."/>
            <person name="Goodwin L."/>
            <person name="Pitluck S."/>
            <person name="Ovchinnikova G."/>
            <person name="Pati A."/>
            <person name="Ivanova N."/>
            <person name="Mavrommatis K."/>
            <person name="Chen A."/>
            <person name="Palaniappan K."/>
            <person name="D'haeseleer P."/>
            <person name="Chain P."/>
            <person name="Bristow J."/>
            <person name="Eisen J.A."/>
            <person name="Markowitz V."/>
            <person name="Hugenholtz P."/>
            <person name="Schneider S."/>
            <person name="Goker M."/>
            <person name="Pukall R."/>
            <person name="Kyrpides N.C."/>
            <person name="Klenk H.P."/>
        </authorList>
    </citation>
    <scope>NUCLEOTIDE SEQUENCE [LARGE SCALE GENOMIC DNA]</scope>
    <source>
        <strain evidence="6">ATCC 14392 / DSM 20547 / JCM 11482 / CCUG 33030 / NBRC 15357 / NCTC 11040 / CCM 314 / 541</strain>
    </source>
</reference>
<accession>C7NIJ8</accession>
<evidence type="ECO:0000313" key="5">
    <source>
        <dbReference type="EMBL" id="ACV05169.1"/>
    </source>
</evidence>
<comment type="similarity">
    <text evidence="1">Belongs to the peptidase S51 family.</text>
</comment>
<keyword evidence="4" id="KW-0720">Serine protease</keyword>
<keyword evidence="2" id="KW-0645">Protease</keyword>
<proteinExistence type="inferred from homology"/>
<dbReference type="GO" id="GO:0006508">
    <property type="term" value="P:proteolysis"/>
    <property type="evidence" value="ECO:0007669"/>
    <property type="project" value="UniProtKB-KW"/>
</dbReference>
<dbReference type="EMBL" id="CP001686">
    <property type="protein sequence ID" value="ACV05169.1"/>
    <property type="molecule type" value="Genomic_DNA"/>
</dbReference>
<protein>
    <submittedName>
        <fullName evidence="5">Peptidase E</fullName>
    </submittedName>
</protein>
<keyword evidence="6" id="KW-1185">Reference proteome</keyword>
<sequence>MTLGGGGFSETGGKLTPLDHVLLGLAGRRLDAGARGRGERPAVCFVPTASGDAAGYCEKFERAYGGVAETSVLTLFNQSPWGYRDPAMLLEQDLVFVGGGSPANLLALWRLHGLPEVLTEAGRRGTVLAGISAGMNCWFEGSSTDSYGPLAALPDGLGLLRGSACPHYDGEPGRPEQFRSAIGSGELPEGHAVDDHVALVWRDGELVEAVSETDGGRAFRVAADGAGGAVEAPLPVRRLG</sequence>
<evidence type="ECO:0000256" key="3">
    <source>
        <dbReference type="ARBA" id="ARBA00022801"/>
    </source>
</evidence>
<name>C7NIJ8_KYTSD</name>
<evidence type="ECO:0000256" key="1">
    <source>
        <dbReference type="ARBA" id="ARBA00006534"/>
    </source>
</evidence>
<dbReference type="KEGG" id="kse:Ksed_00740"/>